<keyword evidence="4" id="KW-1185">Reference proteome</keyword>
<keyword evidence="3" id="KW-0808">Transferase</keyword>
<proteinExistence type="predicted"/>
<feature type="region of interest" description="Disordered" evidence="1">
    <location>
        <begin position="1"/>
        <end position="29"/>
    </location>
</feature>
<feature type="compositionally biased region" description="Basic and acidic residues" evidence="1">
    <location>
        <begin position="393"/>
        <end position="412"/>
    </location>
</feature>
<dbReference type="OrthoDB" id="4426339at2"/>
<feature type="region of interest" description="Disordered" evidence="1">
    <location>
        <begin position="379"/>
        <end position="412"/>
    </location>
</feature>
<feature type="domain" description="THIF-type NAD/FAD binding fold" evidence="2">
    <location>
        <begin position="154"/>
        <end position="389"/>
    </location>
</feature>
<accession>A0A372LYS9</accession>
<protein>
    <submittedName>
        <fullName evidence="3">ThiF family adenylyltransferase</fullName>
    </submittedName>
</protein>
<dbReference type="InterPro" id="IPR000594">
    <property type="entry name" value="ThiF_NAD_FAD-bd"/>
</dbReference>
<name>A0A372LYS9_9ACTN</name>
<feature type="compositionally biased region" description="Pro residues" evidence="1">
    <location>
        <begin position="15"/>
        <end position="25"/>
    </location>
</feature>
<reference evidence="3 4" key="1">
    <citation type="submission" date="2018-08" db="EMBL/GenBank/DDBJ databases">
        <title>Isolation, diversity and antifungal activity of Actinobacteria from wheat.</title>
        <authorList>
            <person name="Han C."/>
        </authorList>
    </citation>
    <scope>NUCLEOTIDE SEQUENCE [LARGE SCALE GENOMIC DNA]</scope>
    <source>
        <strain evidence="3 4">NEAU-YY421</strain>
    </source>
</reference>
<feature type="region of interest" description="Disordered" evidence="1">
    <location>
        <begin position="219"/>
        <end position="245"/>
    </location>
</feature>
<keyword evidence="3" id="KW-0548">Nucleotidyltransferase</keyword>
<dbReference type="InterPro" id="IPR035985">
    <property type="entry name" value="Ubiquitin-activating_enz"/>
</dbReference>
<gene>
    <name evidence="3" type="ORF">DY218_25645</name>
</gene>
<organism evidence="3 4">
    <name type="scientific">Streptomyces triticagri</name>
    <dbReference type="NCBI Taxonomy" id="2293568"/>
    <lineage>
        <taxon>Bacteria</taxon>
        <taxon>Bacillati</taxon>
        <taxon>Actinomycetota</taxon>
        <taxon>Actinomycetes</taxon>
        <taxon>Kitasatosporales</taxon>
        <taxon>Streptomycetaceae</taxon>
        <taxon>Streptomyces</taxon>
    </lineage>
</organism>
<evidence type="ECO:0000259" key="2">
    <source>
        <dbReference type="Pfam" id="PF00899"/>
    </source>
</evidence>
<dbReference type="Gene3D" id="3.40.50.720">
    <property type="entry name" value="NAD(P)-binding Rossmann-like Domain"/>
    <property type="match status" value="1"/>
</dbReference>
<evidence type="ECO:0000256" key="1">
    <source>
        <dbReference type="SAM" id="MobiDB-lite"/>
    </source>
</evidence>
<dbReference type="AlphaFoldDB" id="A0A372LYS9"/>
<evidence type="ECO:0000313" key="3">
    <source>
        <dbReference type="EMBL" id="RFU83846.1"/>
    </source>
</evidence>
<dbReference type="GO" id="GO:0016779">
    <property type="term" value="F:nucleotidyltransferase activity"/>
    <property type="evidence" value="ECO:0007669"/>
    <property type="project" value="UniProtKB-KW"/>
</dbReference>
<dbReference type="Pfam" id="PF00899">
    <property type="entry name" value="ThiF"/>
    <property type="match status" value="1"/>
</dbReference>
<dbReference type="EMBL" id="QUAK01000166">
    <property type="protein sequence ID" value="RFU83846.1"/>
    <property type="molecule type" value="Genomic_DNA"/>
</dbReference>
<dbReference type="Proteomes" id="UP000263094">
    <property type="component" value="Unassembled WGS sequence"/>
</dbReference>
<sequence length="412" mass="43038">MEQTAASRIKDHEPTPSPSSPPPSVSHPLLNPALRRAWRDLTTIQCGITPAHAVTIGPVDPTTASLMNLFDGTRGIPLLQEESRRLGLPEAHLPRLIARLSAAGLLDDATGGGPRTDALRKDPAALQRLRPDLMSLSLTDRSPGGGIRRIAARRTMSVQVRGAGRVGALIAATLSAAGIGSIDVMDGGQVEPWDVSPGGLPAEAIGERRDVAARRLVRRCTPGGPRAGPSPGEWPTSRHPPSSHPPGFALVVLAPRDGLTAHAPDPAAAAEFMASGTPHLYAGVLEATGMVGPLVLPGETACAGCLDLGRADQDRTWSRMLAQWRSGRRSPAQACDLGLATAVAGTAAAHALAALDGGRPSSTGLRWEMPLPDTDWRARQVAPHPDCTCGAARTEEREDTSASGPPHERMAE</sequence>
<dbReference type="GO" id="GO:0008641">
    <property type="term" value="F:ubiquitin-like modifier activating enzyme activity"/>
    <property type="evidence" value="ECO:0007669"/>
    <property type="project" value="InterPro"/>
</dbReference>
<evidence type="ECO:0000313" key="4">
    <source>
        <dbReference type="Proteomes" id="UP000263094"/>
    </source>
</evidence>
<comment type="caution">
    <text evidence="3">The sequence shown here is derived from an EMBL/GenBank/DDBJ whole genome shotgun (WGS) entry which is preliminary data.</text>
</comment>
<dbReference type="SUPFAM" id="SSF69572">
    <property type="entry name" value="Activating enzymes of the ubiquitin-like proteins"/>
    <property type="match status" value="1"/>
</dbReference>